<evidence type="ECO:0000256" key="1">
    <source>
        <dbReference type="ARBA" id="ARBA00004967"/>
    </source>
</evidence>
<dbReference type="InterPro" id="IPR018223">
    <property type="entry name" value="Arginosuc_synth_CS"/>
</dbReference>
<reference evidence="12" key="2">
    <citation type="journal article" date="2020" name="Microorganisms">
        <title>Osmotic Adaptation and Compatible Solute Biosynthesis of Phototrophic Bacteria as Revealed from Genome Analyses.</title>
        <authorList>
            <person name="Imhoff J.F."/>
            <person name="Rahn T."/>
            <person name="Kunzel S."/>
            <person name="Keller A."/>
            <person name="Neulinger S.C."/>
        </authorList>
    </citation>
    <scope>NUCLEOTIDE SEQUENCE</scope>
    <source>
        <strain evidence="12">LMG 28126</strain>
    </source>
</reference>
<dbReference type="Gene3D" id="3.90.1260.10">
    <property type="entry name" value="Argininosuccinate synthetase, chain A, domain 2"/>
    <property type="match status" value="1"/>
</dbReference>
<evidence type="ECO:0000256" key="6">
    <source>
        <dbReference type="ARBA" id="ARBA00022605"/>
    </source>
</evidence>
<dbReference type="GO" id="GO:0005737">
    <property type="term" value="C:cytoplasm"/>
    <property type="evidence" value="ECO:0007669"/>
    <property type="project" value="UniProtKB-SubCell"/>
</dbReference>
<evidence type="ECO:0000256" key="2">
    <source>
        <dbReference type="ARBA" id="ARBA00011881"/>
    </source>
</evidence>
<dbReference type="NCBIfam" id="NF001770">
    <property type="entry name" value="PRK00509.1"/>
    <property type="match status" value="1"/>
</dbReference>
<dbReference type="CDD" id="cd01999">
    <property type="entry name" value="ASS"/>
    <property type="match status" value="1"/>
</dbReference>
<dbReference type="GO" id="GO:0005524">
    <property type="term" value="F:ATP binding"/>
    <property type="evidence" value="ECO:0007669"/>
    <property type="project" value="UniProtKB-UniRule"/>
</dbReference>
<dbReference type="GO" id="GO:0000050">
    <property type="term" value="P:urea cycle"/>
    <property type="evidence" value="ECO:0007669"/>
    <property type="project" value="TreeGrafter"/>
</dbReference>
<feature type="binding site" evidence="9">
    <location>
        <position position="130"/>
    </location>
    <ligand>
        <name>L-citrulline</name>
        <dbReference type="ChEBI" id="CHEBI:57743"/>
    </ligand>
</feature>
<dbReference type="Gene3D" id="1.20.5.470">
    <property type="entry name" value="Single helix bin"/>
    <property type="match status" value="1"/>
</dbReference>
<keyword evidence="8 9" id="KW-0067">ATP-binding</keyword>
<dbReference type="HAMAP" id="MF_00005">
    <property type="entry name" value="Arg_succ_synth_type1"/>
    <property type="match status" value="1"/>
</dbReference>
<dbReference type="InterPro" id="IPR048267">
    <property type="entry name" value="Arginosuc_syn_N"/>
</dbReference>
<feature type="binding site" evidence="9">
    <location>
        <position position="37"/>
    </location>
    <ligand>
        <name>ATP</name>
        <dbReference type="ChEBI" id="CHEBI:30616"/>
    </ligand>
</feature>
<dbReference type="PANTHER" id="PTHR11587">
    <property type="entry name" value="ARGININOSUCCINATE SYNTHASE"/>
    <property type="match status" value="1"/>
</dbReference>
<feature type="binding site" evidence="9">
    <location>
        <position position="266"/>
    </location>
    <ligand>
        <name>L-citrulline</name>
        <dbReference type="ChEBI" id="CHEBI:57743"/>
    </ligand>
</feature>
<accession>A0A934THV1</accession>
<dbReference type="InterPro" id="IPR001518">
    <property type="entry name" value="Arginosuc_synth"/>
</dbReference>
<evidence type="ECO:0000313" key="13">
    <source>
        <dbReference type="Proteomes" id="UP000706333"/>
    </source>
</evidence>
<comment type="similarity">
    <text evidence="9">Belongs to the argininosuccinate synthase family. Type 1 subfamily.</text>
</comment>
<organism evidence="12 13">
    <name type="scientific">Rhodobaculum claviforme</name>
    <dbReference type="NCBI Taxonomy" id="1549854"/>
    <lineage>
        <taxon>Bacteria</taxon>
        <taxon>Pseudomonadati</taxon>
        <taxon>Pseudomonadota</taxon>
        <taxon>Alphaproteobacteria</taxon>
        <taxon>Rhodobacterales</taxon>
        <taxon>Paracoccaceae</taxon>
        <taxon>Rhodobaculum</taxon>
    </lineage>
</organism>
<dbReference type="SUPFAM" id="SSF52402">
    <property type="entry name" value="Adenine nucleotide alpha hydrolases-like"/>
    <property type="match status" value="1"/>
</dbReference>
<name>A0A934THV1_9RHOB</name>
<comment type="pathway">
    <text evidence="1 9">Amino-acid biosynthesis; L-arginine biosynthesis; L-arginine from L-ornithine and carbamoyl phosphate: step 2/3.</text>
</comment>
<dbReference type="RefSeq" id="WP_201155760.1">
    <property type="nucleotide sequence ID" value="NZ_NHSD01000107.1"/>
</dbReference>
<feature type="binding site" evidence="9">
    <location>
        <position position="95"/>
    </location>
    <ligand>
        <name>L-citrulline</name>
        <dbReference type="ChEBI" id="CHEBI:57743"/>
    </ligand>
</feature>
<comment type="subunit">
    <text evidence="2 9">Homotetramer.</text>
</comment>
<dbReference type="PROSITE" id="PS00564">
    <property type="entry name" value="ARGININOSUCCIN_SYN_1"/>
    <property type="match status" value="1"/>
</dbReference>
<feature type="domain" description="Arginosuccinate synthase C-terminal" evidence="11">
    <location>
        <begin position="180"/>
        <end position="397"/>
    </location>
</feature>
<reference evidence="12" key="1">
    <citation type="submission" date="2017-05" db="EMBL/GenBank/DDBJ databases">
        <authorList>
            <person name="Imhoff J.F."/>
            <person name="Rahn T."/>
            <person name="Kuenzel S."/>
            <person name="Neulinger S.C."/>
        </authorList>
    </citation>
    <scope>NUCLEOTIDE SEQUENCE</scope>
    <source>
        <strain evidence="12">LMG 28126</strain>
    </source>
</reference>
<keyword evidence="5 9" id="KW-0436">Ligase</keyword>
<dbReference type="GO" id="GO:0000053">
    <property type="term" value="P:argininosuccinate metabolic process"/>
    <property type="evidence" value="ECO:0007669"/>
    <property type="project" value="TreeGrafter"/>
</dbReference>
<feature type="binding site" evidence="9">
    <location>
        <position position="120"/>
    </location>
    <ligand>
        <name>ATP</name>
        <dbReference type="ChEBI" id="CHEBI:30616"/>
    </ligand>
</feature>
<feature type="binding site" evidence="9">
    <location>
        <begin position="10"/>
        <end position="18"/>
    </location>
    <ligand>
        <name>ATP</name>
        <dbReference type="ChEBI" id="CHEBI:30616"/>
    </ligand>
</feature>
<feature type="binding site" evidence="9">
    <location>
        <position position="127"/>
    </location>
    <ligand>
        <name>L-aspartate</name>
        <dbReference type="ChEBI" id="CHEBI:29991"/>
    </ligand>
</feature>
<dbReference type="PROSITE" id="PS00565">
    <property type="entry name" value="ARGININOSUCCIN_SYN_2"/>
    <property type="match status" value="1"/>
</dbReference>
<dbReference type="InterPro" id="IPR048268">
    <property type="entry name" value="Arginosuc_syn_C"/>
</dbReference>
<feature type="domain" description="Arginosuccinate synthase-like N-terminal" evidence="10">
    <location>
        <begin position="6"/>
        <end position="169"/>
    </location>
</feature>
<feature type="binding site" evidence="9">
    <location>
        <position position="126"/>
    </location>
    <ligand>
        <name>L-aspartate</name>
        <dbReference type="ChEBI" id="CHEBI:29991"/>
    </ligand>
</feature>
<dbReference type="EMBL" id="NHSD01000107">
    <property type="protein sequence ID" value="MBK5926185.1"/>
    <property type="molecule type" value="Genomic_DNA"/>
</dbReference>
<feature type="binding site" evidence="9">
    <location>
        <position position="181"/>
    </location>
    <ligand>
        <name>L-citrulline</name>
        <dbReference type="ChEBI" id="CHEBI:57743"/>
    </ligand>
</feature>
<comment type="caution">
    <text evidence="12">The sequence shown here is derived from an EMBL/GenBank/DDBJ whole genome shotgun (WGS) entry which is preliminary data.</text>
</comment>
<protein>
    <recommendedName>
        <fullName evidence="3 9">Argininosuccinate synthase</fullName>
        <ecNumber evidence="3 9">6.3.4.5</ecNumber>
    </recommendedName>
    <alternativeName>
        <fullName evidence="9">Citrulline--aspartate ligase</fullName>
    </alternativeName>
</protein>
<dbReference type="FunFam" id="3.40.50.620:FF:000019">
    <property type="entry name" value="Argininosuccinate synthase"/>
    <property type="match status" value="1"/>
</dbReference>
<evidence type="ECO:0000259" key="10">
    <source>
        <dbReference type="Pfam" id="PF00764"/>
    </source>
</evidence>
<dbReference type="PANTHER" id="PTHR11587:SF2">
    <property type="entry name" value="ARGININOSUCCINATE SYNTHASE"/>
    <property type="match status" value="1"/>
</dbReference>
<dbReference type="NCBIfam" id="TIGR00032">
    <property type="entry name" value="argG"/>
    <property type="match status" value="1"/>
</dbReference>
<evidence type="ECO:0000256" key="4">
    <source>
        <dbReference type="ARBA" id="ARBA00022571"/>
    </source>
</evidence>
<dbReference type="FunFam" id="3.90.1260.10:FF:000007">
    <property type="entry name" value="Argininosuccinate synthase"/>
    <property type="match status" value="1"/>
</dbReference>
<keyword evidence="6 9" id="KW-0028">Amino-acid biosynthesis</keyword>
<feature type="binding site" evidence="9">
    <location>
        <position position="90"/>
    </location>
    <ligand>
        <name>L-citrulline</name>
        <dbReference type="ChEBI" id="CHEBI:57743"/>
    </ligand>
</feature>
<proteinExistence type="inferred from homology"/>
<dbReference type="GO" id="GO:0004055">
    <property type="term" value="F:argininosuccinate synthase activity"/>
    <property type="evidence" value="ECO:0007669"/>
    <property type="project" value="UniProtKB-UniRule"/>
</dbReference>
<evidence type="ECO:0000256" key="8">
    <source>
        <dbReference type="ARBA" id="ARBA00022840"/>
    </source>
</evidence>
<dbReference type="GO" id="GO:0006526">
    <property type="term" value="P:L-arginine biosynthetic process"/>
    <property type="evidence" value="ECO:0007669"/>
    <property type="project" value="UniProtKB-UniRule"/>
</dbReference>
<dbReference type="Pfam" id="PF00764">
    <property type="entry name" value="Arginosuc_synth"/>
    <property type="match status" value="1"/>
</dbReference>
<evidence type="ECO:0000256" key="7">
    <source>
        <dbReference type="ARBA" id="ARBA00022741"/>
    </source>
</evidence>
<dbReference type="InterPro" id="IPR014729">
    <property type="entry name" value="Rossmann-like_a/b/a_fold"/>
</dbReference>
<keyword evidence="9" id="KW-0963">Cytoplasm</keyword>
<dbReference type="EC" id="6.3.4.5" evidence="3 9"/>
<dbReference type="InterPro" id="IPR024074">
    <property type="entry name" value="AS_cat/multimer_dom_body"/>
</dbReference>
<keyword evidence="4 9" id="KW-0055">Arginine biosynthesis</keyword>
<dbReference type="Gene3D" id="3.40.50.620">
    <property type="entry name" value="HUPs"/>
    <property type="match status" value="1"/>
</dbReference>
<comment type="catalytic activity">
    <reaction evidence="9">
        <text>L-citrulline + L-aspartate + ATP = 2-(N(omega)-L-arginino)succinate + AMP + diphosphate + H(+)</text>
        <dbReference type="Rhea" id="RHEA:10932"/>
        <dbReference type="ChEBI" id="CHEBI:15378"/>
        <dbReference type="ChEBI" id="CHEBI:29991"/>
        <dbReference type="ChEBI" id="CHEBI:30616"/>
        <dbReference type="ChEBI" id="CHEBI:33019"/>
        <dbReference type="ChEBI" id="CHEBI:57472"/>
        <dbReference type="ChEBI" id="CHEBI:57743"/>
        <dbReference type="ChEBI" id="CHEBI:456215"/>
        <dbReference type="EC" id="6.3.4.5"/>
    </reaction>
</comment>
<dbReference type="SUPFAM" id="SSF69864">
    <property type="entry name" value="Argininosuccinate synthetase, C-terminal domain"/>
    <property type="match status" value="1"/>
</dbReference>
<evidence type="ECO:0000256" key="3">
    <source>
        <dbReference type="ARBA" id="ARBA00012286"/>
    </source>
</evidence>
<dbReference type="InterPro" id="IPR023434">
    <property type="entry name" value="Arginosuc_synth_type_1_subfam"/>
</dbReference>
<keyword evidence="13" id="KW-1185">Reference proteome</keyword>
<gene>
    <name evidence="9" type="primary">argG</name>
    <name evidence="12" type="ORF">CCR87_02260</name>
</gene>
<feature type="binding site" evidence="9">
    <location>
        <position position="126"/>
    </location>
    <ligand>
        <name>L-citrulline</name>
        <dbReference type="ChEBI" id="CHEBI:57743"/>
    </ligand>
</feature>
<evidence type="ECO:0000259" key="11">
    <source>
        <dbReference type="Pfam" id="PF20979"/>
    </source>
</evidence>
<comment type="subcellular location">
    <subcellularLocation>
        <location evidence="9">Cytoplasm</location>
    </subcellularLocation>
</comment>
<dbReference type="AlphaFoldDB" id="A0A934THV1"/>
<evidence type="ECO:0000256" key="5">
    <source>
        <dbReference type="ARBA" id="ARBA00022598"/>
    </source>
</evidence>
<sequence length="408" mass="45343">MSKPRKVVLAYSGGLDTSIILKWLQVEYGCEVVTFTADLGQGEELEPARAKAELLGIAPENIYIEDVREEFVRDFVFPMFRANAVYEGLYLLGTSIARPLISKRLIEIAAETGADAVAHGATGKGNDQVRFELSAYALNPDIKVIAPWREWKLSSRTTLLKFAEDHQIPIAKDKRGEAPFSVDANLLHTSSEGKVLENPAEDAPDYVYQRTTNPEDAPDTPEFIEIGFERGDAVSINGEALSPATLLTRLNEIGGRHGVGRLDLVEGRFVGMKSRGIYETPGGTVLLEAHRGIEQITLDRGAAHLKDELMPRYAELIYNGFWFSPEREMLQAAIDHSQAHVTGTVRLKLYKGLVRTVGRWSEHSLYSESHVTFEDDAGAYDQKDAAGFIKLNALRLRLLAMRRRRMGG</sequence>
<evidence type="ECO:0000256" key="9">
    <source>
        <dbReference type="HAMAP-Rule" id="MF_00005"/>
    </source>
</evidence>
<dbReference type="Pfam" id="PF20979">
    <property type="entry name" value="Arginosuc_syn_C"/>
    <property type="match status" value="1"/>
</dbReference>
<feature type="binding site" evidence="9">
    <location>
        <position position="190"/>
    </location>
    <ligand>
        <name>L-citrulline</name>
        <dbReference type="ChEBI" id="CHEBI:57743"/>
    </ligand>
</feature>
<feature type="binding site" evidence="9">
    <location>
        <position position="278"/>
    </location>
    <ligand>
        <name>L-citrulline</name>
        <dbReference type="ChEBI" id="CHEBI:57743"/>
    </ligand>
</feature>
<evidence type="ECO:0000313" key="12">
    <source>
        <dbReference type="EMBL" id="MBK5926185.1"/>
    </source>
</evidence>
<feature type="binding site" evidence="9">
    <location>
        <position position="122"/>
    </location>
    <ligand>
        <name>L-aspartate</name>
        <dbReference type="ChEBI" id="CHEBI:29991"/>
    </ligand>
</feature>
<dbReference type="Proteomes" id="UP000706333">
    <property type="component" value="Unassembled WGS sequence"/>
</dbReference>
<keyword evidence="7 9" id="KW-0547">Nucleotide-binding</keyword>